<protein>
    <recommendedName>
        <fullName evidence="2">DUF7847 domain-containing protein</fullName>
    </recommendedName>
</protein>
<dbReference type="Proteomes" id="UP000033867">
    <property type="component" value="Unassembled WGS sequence"/>
</dbReference>
<feature type="transmembrane region" description="Helical" evidence="1">
    <location>
        <begin position="172"/>
        <end position="191"/>
    </location>
</feature>
<keyword evidence="1" id="KW-0472">Membrane</keyword>
<feature type="transmembrane region" description="Helical" evidence="1">
    <location>
        <begin position="134"/>
        <end position="151"/>
    </location>
</feature>
<comment type="caution">
    <text evidence="3">The sequence shown here is derived from an EMBL/GenBank/DDBJ whole genome shotgun (WGS) entry which is preliminary data.</text>
</comment>
<keyword evidence="1" id="KW-1133">Transmembrane helix</keyword>
<evidence type="ECO:0000313" key="4">
    <source>
        <dbReference type="Proteomes" id="UP000033867"/>
    </source>
</evidence>
<reference evidence="3 4" key="1">
    <citation type="journal article" date="2015" name="Nature">
        <title>rRNA introns, odd ribosomes, and small enigmatic genomes across a large radiation of phyla.</title>
        <authorList>
            <person name="Brown C.T."/>
            <person name="Hug L.A."/>
            <person name="Thomas B.C."/>
            <person name="Sharon I."/>
            <person name="Castelle C.J."/>
            <person name="Singh A."/>
            <person name="Wilkins M.J."/>
            <person name="Williams K.H."/>
            <person name="Banfield J.F."/>
        </authorList>
    </citation>
    <scope>NUCLEOTIDE SEQUENCE [LARGE SCALE GENOMIC DNA]</scope>
</reference>
<accession>A0A0G1BHZ4</accession>
<name>A0A0G1BHZ4_9BACT</name>
<dbReference type="Pfam" id="PF25231">
    <property type="entry name" value="DUF7847"/>
    <property type="match status" value="1"/>
</dbReference>
<dbReference type="AlphaFoldDB" id="A0A0G1BHZ4"/>
<feature type="transmembrane region" description="Helical" evidence="1">
    <location>
        <begin position="211"/>
        <end position="243"/>
    </location>
</feature>
<keyword evidence="1" id="KW-0812">Transmembrane</keyword>
<gene>
    <name evidence="3" type="ORF">UV42_C0004G0026</name>
</gene>
<feature type="transmembrane region" description="Helical" evidence="1">
    <location>
        <begin position="23"/>
        <end position="48"/>
    </location>
</feature>
<evidence type="ECO:0000313" key="3">
    <source>
        <dbReference type="EMBL" id="KKS72814.1"/>
    </source>
</evidence>
<organism evidence="3 4">
    <name type="scientific">Candidatus Magasanikbacteria bacterium GW2011_GWE2_42_7</name>
    <dbReference type="NCBI Taxonomy" id="1619052"/>
    <lineage>
        <taxon>Bacteria</taxon>
        <taxon>Candidatus Magasanikiibacteriota</taxon>
    </lineage>
</organism>
<feature type="transmembrane region" description="Helical" evidence="1">
    <location>
        <begin position="107"/>
        <end position="128"/>
    </location>
</feature>
<feature type="transmembrane region" description="Helical" evidence="1">
    <location>
        <begin position="60"/>
        <end position="86"/>
    </location>
</feature>
<sequence>MLMSITDIIVESYRLYKNNVKKFFPYILLTFIPSALIVIARFILTYFAPGASLGTIGLSFLSFLLVALLLSAVGFWFSIAFIRVIANAYTGKTSGSIGSELGTAKKIFWPAVGVTILTALAVLGGMILLIIPGIIFMLWFAFSYASVTIDNTDVMESLHKSKALVDGRWWNVFWRLVIPGLALGILVYVIIDIVSFPTDYVLKHTNPSSSLYSIWLVVGEIIISFFTALLTPLTTIAMVILYFELKKTPHTAPTPQMTSPESLS</sequence>
<dbReference type="EMBL" id="LCEK01000004">
    <property type="protein sequence ID" value="KKS72814.1"/>
    <property type="molecule type" value="Genomic_DNA"/>
</dbReference>
<feature type="domain" description="DUF7847" evidence="2">
    <location>
        <begin position="60"/>
        <end position="229"/>
    </location>
</feature>
<proteinExistence type="predicted"/>
<dbReference type="InterPro" id="IPR057169">
    <property type="entry name" value="DUF7847"/>
</dbReference>
<evidence type="ECO:0000259" key="2">
    <source>
        <dbReference type="Pfam" id="PF25231"/>
    </source>
</evidence>
<evidence type="ECO:0000256" key="1">
    <source>
        <dbReference type="SAM" id="Phobius"/>
    </source>
</evidence>